<protein>
    <submittedName>
        <fullName evidence="2">Uncharacterized protein</fullName>
    </submittedName>
</protein>
<dbReference type="Gramene" id="OMERI03G06110.3">
    <property type="protein sequence ID" value="OMERI03G06110.3"/>
    <property type="gene ID" value="OMERI03G06110"/>
</dbReference>
<evidence type="ECO:0000256" key="1">
    <source>
        <dbReference type="SAM" id="MobiDB-lite"/>
    </source>
</evidence>
<evidence type="ECO:0000313" key="2">
    <source>
        <dbReference type="EnsemblPlants" id="OMERI03G06110.3"/>
    </source>
</evidence>
<dbReference type="AlphaFoldDB" id="A0A0E0CWC9"/>
<dbReference type="InterPro" id="IPR038934">
    <property type="entry name" value="At5g64816-like"/>
</dbReference>
<evidence type="ECO:0000313" key="3">
    <source>
        <dbReference type="Proteomes" id="UP000008021"/>
    </source>
</evidence>
<accession>A0A0E0CWC9</accession>
<sequence>MGGLWYTTLRVETLDRISFGIPIYFQLRNDELGEWKKRKRHPSLRLPRLKPSPSSSAASPPPRRRATEQAGSPHPRMVDAWWPLLAAAIPAVVAGQAFRVKRRRDEEQRLKAARGREKSSDEVFVCERVCTSKRMLKKVGAFSKDPIPETCVTVCGVSELDACADACARTVCVNQHQVPNWNDVCLKRCQSECLKLSSTLIRNASCFSYFAVYELQKLVFCSS</sequence>
<keyword evidence="3" id="KW-1185">Reference proteome</keyword>
<dbReference type="PANTHER" id="PTHR35548">
    <property type="entry name" value="EXPRESSED PROTEIN"/>
    <property type="match status" value="1"/>
</dbReference>
<feature type="region of interest" description="Disordered" evidence="1">
    <location>
        <begin position="39"/>
        <end position="74"/>
    </location>
</feature>
<name>A0A0E0CWC9_9ORYZ</name>
<proteinExistence type="predicted"/>
<dbReference type="HOGENOM" id="CLU_108233_0_0_1"/>
<dbReference type="EnsemblPlants" id="OMERI03G06110.3">
    <property type="protein sequence ID" value="OMERI03G06110.3"/>
    <property type="gene ID" value="OMERI03G06110"/>
</dbReference>
<dbReference type="Proteomes" id="UP000008021">
    <property type="component" value="Chromosome 3"/>
</dbReference>
<dbReference type="PANTHER" id="PTHR35548:SF1">
    <property type="entry name" value="EXPRESSED PROTEIN"/>
    <property type="match status" value="1"/>
</dbReference>
<reference evidence="2" key="1">
    <citation type="submission" date="2015-04" db="UniProtKB">
        <authorList>
            <consortium name="EnsemblPlants"/>
        </authorList>
    </citation>
    <scope>IDENTIFICATION</scope>
</reference>
<reference evidence="2" key="2">
    <citation type="submission" date="2018-05" db="EMBL/GenBank/DDBJ databases">
        <title>OmerRS3 (Oryza meridionalis Reference Sequence Version 3).</title>
        <authorList>
            <person name="Zhang J."/>
            <person name="Kudrna D."/>
            <person name="Lee S."/>
            <person name="Talag J."/>
            <person name="Welchert J."/>
            <person name="Wing R.A."/>
        </authorList>
    </citation>
    <scope>NUCLEOTIDE SEQUENCE [LARGE SCALE GENOMIC DNA]</scope>
    <source>
        <strain evidence="2">cv. OR44</strain>
    </source>
</reference>
<feature type="compositionally biased region" description="Low complexity" evidence="1">
    <location>
        <begin position="44"/>
        <end position="58"/>
    </location>
</feature>
<organism evidence="2">
    <name type="scientific">Oryza meridionalis</name>
    <dbReference type="NCBI Taxonomy" id="40149"/>
    <lineage>
        <taxon>Eukaryota</taxon>
        <taxon>Viridiplantae</taxon>
        <taxon>Streptophyta</taxon>
        <taxon>Embryophyta</taxon>
        <taxon>Tracheophyta</taxon>
        <taxon>Spermatophyta</taxon>
        <taxon>Magnoliopsida</taxon>
        <taxon>Liliopsida</taxon>
        <taxon>Poales</taxon>
        <taxon>Poaceae</taxon>
        <taxon>BOP clade</taxon>
        <taxon>Oryzoideae</taxon>
        <taxon>Oryzeae</taxon>
        <taxon>Oryzinae</taxon>
        <taxon>Oryza</taxon>
    </lineage>
</organism>